<comment type="caution">
    <text evidence="1">The sequence shown here is derived from an EMBL/GenBank/DDBJ whole genome shotgun (WGS) entry which is preliminary data.</text>
</comment>
<dbReference type="Gene3D" id="3.40.50.300">
    <property type="entry name" value="P-loop containing nucleotide triphosphate hydrolases"/>
    <property type="match status" value="1"/>
</dbReference>
<evidence type="ECO:0000313" key="1">
    <source>
        <dbReference type="EMBL" id="KAK9722485.1"/>
    </source>
</evidence>
<evidence type="ECO:0008006" key="3">
    <source>
        <dbReference type="Google" id="ProtNLM"/>
    </source>
</evidence>
<accession>A0ABR2W7G1</accession>
<gene>
    <name evidence="1" type="ORF">K7432_002639</name>
</gene>
<evidence type="ECO:0000313" key="2">
    <source>
        <dbReference type="Proteomes" id="UP001479436"/>
    </source>
</evidence>
<organism evidence="1 2">
    <name type="scientific">Basidiobolus ranarum</name>
    <dbReference type="NCBI Taxonomy" id="34480"/>
    <lineage>
        <taxon>Eukaryota</taxon>
        <taxon>Fungi</taxon>
        <taxon>Fungi incertae sedis</taxon>
        <taxon>Zoopagomycota</taxon>
        <taxon>Entomophthoromycotina</taxon>
        <taxon>Basidiobolomycetes</taxon>
        <taxon>Basidiobolales</taxon>
        <taxon>Basidiobolaceae</taxon>
        <taxon>Basidiobolus</taxon>
    </lineage>
</organism>
<dbReference type="EMBL" id="JASJQH010006948">
    <property type="protein sequence ID" value="KAK9722485.1"/>
    <property type="molecule type" value="Genomic_DNA"/>
</dbReference>
<proteinExistence type="predicted"/>
<sequence>MTSLKLRTTVEHILRHLPKPSNQKQVPLFVGLCGPQGSGMDFRSKTTLTQQIATELQSPPYNLKVVSFSVDDLYLPFERQLKVASSNPGNRLLQYRGNAGTHDVTLGQKTFATLLKAHNQFLQSRIVVPVPIPQYNKASKNGRGDQVPIDQWPKVLPPYDVILFEGWMLGFKPLSEQDLKKAYYASPDHSHVRKFDVQEIVTVNEYLRLWEKQIYPYLDVFIHIDTEDINFVYDWRWEQEEHLRRLVNNPDAGLTREEVQDFVDRFMPSYELYLPRLRKENVFVGLPELDNSVQELKMSHPETRGRHLKLQINKSRDMSSSMLVNLKNNL</sequence>
<name>A0ABR2W7G1_9FUNG</name>
<dbReference type="SUPFAM" id="SSF52540">
    <property type="entry name" value="P-loop containing nucleoside triphosphate hydrolases"/>
    <property type="match status" value="1"/>
</dbReference>
<dbReference type="Proteomes" id="UP001479436">
    <property type="component" value="Unassembled WGS sequence"/>
</dbReference>
<dbReference type="InterPro" id="IPR027417">
    <property type="entry name" value="P-loop_NTPase"/>
</dbReference>
<keyword evidence="2" id="KW-1185">Reference proteome</keyword>
<dbReference type="PANTHER" id="PTHR10285">
    <property type="entry name" value="URIDINE KINASE"/>
    <property type="match status" value="1"/>
</dbReference>
<reference evidence="1 2" key="1">
    <citation type="submission" date="2023-04" db="EMBL/GenBank/DDBJ databases">
        <title>Genome of Basidiobolus ranarum AG-B5.</title>
        <authorList>
            <person name="Stajich J.E."/>
            <person name="Carter-House D."/>
            <person name="Gryganskyi A."/>
        </authorList>
    </citation>
    <scope>NUCLEOTIDE SEQUENCE [LARGE SCALE GENOMIC DNA]</scope>
    <source>
        <strain evidence="1 2">AG-B5</strain>
    </source>
</reference>
<protein>
    <recommendedName>
        <fullName evidence="3">P-loop containing nucleoside triphosphate hydrolase protein</fullName>
    </recommendedName>
</protein>